<sequence>MDQGIKQRSQELILRALTDVVSSNKDKVARMHAFKGGWEAWLQVELTLALQDDLRGKQGLLQHTHTREDTAYHDSAQRVDVLVTSEIPGGQSKWTNTIELKCESKFNRGFAGSVVGDYNKVSKGDIKPEYLPCAAWVVAVSVTAGAETAMDQKVGEMEEIDMKKHVISAVNDPGRVVVWHGFKEFNA</sequence>
<evidence type="ECO:0000313" key="1">
    <source>
        <dbReference type="EMBL" id="KAL1859775.1"/>
    </source>
</evidence>
<protein>
    <submittedName>
        <fullName evidence="1">Uncharacterized protein</fullName>
    </submittedName>
</protein>
<organism evidence="1 2">
    <name type="scientific">Diaporthe australafricana</name>
    <dbReference type="NCBI Taxonomy" id="127596"/>
    <lineage>
        <taxon>Eukaryota</taxon>
        <taxon>Fungi</taxon>
        <taxon>Dikarya</taxon>
        <taxon>Ascomycota</taxon>
        <taxon>Pezizomycotina</taxon>
        <taxon>Sordariomycetes</taxon>
        <taxon>Sordariomycetidae</taxon>
        <taxon>Diaporthales</taxon>
        <taxon>Diaporthaceae</taxon>
        <taxon>Diaporthe</taxon>
    </lineage>
</organism>
<comment type="caution">
    <text evidence="1">The sequence shown here is derived from an EMBL/GenBank/DDBJ whole genome shotgun (WGS) entry which is preliminary data.</text>
</comment>
<name>A0ABR3WE84_9PEZI</name>
<dbReference type="Proteomes" id="UP001583177">
    <property type="component" value="Unassembled WGS sequence"/>
</dbReference>
<keyword evidence="2" id="KW-1185">Reference proteome</keyword>
<accession>A0ABR3WE84</accession>
<reference evidence="1 2" key="1">
    <citation type="journal article" date="2024" name="IMA Fungus">
        <title>IMA Genome - F19 : A genome assembly and annotation guide to empower mycologists, including annotated draft genome sequences of Ceratocystis pirilliformis, Diaporthe australafricana, Fusarium ophioides, Paecilomyces lecythidis, and Sporothrix stenoceras.</title>
        <authorList>
            <person name="Aylward J."/>
            <person name="Wilson A.M."/>
            <person name="Visagie C.M."/>
            <person name="Spraker J."/>
            <person name="Barnes I."/>
            <person name="Buitendag C."/>
            <person name="Ceriani C."/>
            <person name="Del Mar Angel L."/>
            <person name="du Plessis D."/>
            <person name="Fuchs T."/>
            <person name="Gasser K."/>
            <person name="Kramer D."/>
            <person name="Li W."/>
            <person name="Munsamy K."/>
            <person name="Piso A."/>
            <person name="Price J.L."/>
            <person name="Sonnekus B."/>
            <person name="Thomas C."/>
            <person name="van der Nest A."/>
            <person name="van Dijk A."/>
            <person name="van Heerden A."/>
            <person name="van Vuuren N."/>
            <person name="Yilmaz N."/>
            <person name="Duong T.A."/>
            <person name="van der Merwe N.A."/>
            <person name="Wingfield M.J."/>
            <person name="Wingfield B.D."/>
        </authorList>
    </citation>
    <scope>NUCLEOTIDE SEQUENCE [LARGE SCALE GENOMIC DNA]</scope>
    <source>
        <strain evidence="1 2">CMW 18300</strain>
    </source>
</reference>
<dbReference type="EMBL" id="JAWRVE010000095">
    <property type="protein sequence ID" value="KAL1859775.1"/>
    <property type="molecule type" value="Genomic_DNA"/>
</dbReference>
<gene>
    <name evidence="1" type="ORF">Daus18300_009365</name>
</gene>
<evidence type="ECO:0000313" key="2">
    <source>
        <dbReference type="Proteomes" id="UP001583177"/>
    </source>
</evidence>
<proteinExistence type="predicted"/>